<sequence length="531" mass="58445">MHRARPQVQSDGDLLDDYTDIETFGSTTDVIRKASLPHDIPSEYRSQKEFADDSTSVQAEHKPVNMNYQMCSLFGFDSGEDEDHGEADLVGIGGSPLRAPDSHSTDQPVSSVVFEEPASSSSESELIIDDKSERNNQGKKHIVNIKEATLMQNVAVQTTKKEEETDGMEIKEGTTAKECIKQEARRENVDIKETIFGKDMTTGEEIVTEISTKETTAGNKAHLDVEITEEEEQVEEENSEKEMVGNDKIMAKIVHIKKERFVEGETVSEQMYIEETISEEECVAEEILAGKAVIKEETMAEKASGKEIIAKEIITGCAGADNNQTCTGGVKSEDEVRQGANASPAGSPSGKKQKVKRSDALDPVGQILQMQMQMLENKVPSNVPLPSRANTTQCGSPRTASTQGTSLHQCIDSTGGMGTLATPYKPVFSRELLSQEEHPVDFQAPFVGQGNAVYKLFSLGELPLLVRLQIHKAQTKPRKNTGYGKQHFPVSVLAKMEYQPFLGLEEMTGSEACWLWVQNILNSRSCCFLGR</sequence>
<protein>
    <recommendedName>
        <fullName evidence="3">Little elongation complex subunit 2 C-terminal domain-containing protein</fullName>
    </recommendedName>
</protein>
<feature type="region of interest" description="Disordered" evidence="2">
    <location>
        <begin position="328"/>
        <end position="359"/>
    </location>
</feature>
<proteinExistence type="predicted"/>
<dbReference type="Proteomes" id="UP000694388">
    <property type="component" value="Unplaced"/>
</dbReference>
<name>A0A8C4R6C7_EPTBU</name>
<feature type="domain" description="Little elongation complex subunit 2 C-terminal" evidence="3">
    <location>
        <begin position="449"/>
        <end position="531"/>
    </location>
</feature>
<keyword evidence="5" id="KW-1185">Reference proteome</keyword>
<dbReference type="Ensembl" id="ENSEBUT00000026570.1">
    <property type="protein sequence ID" value="ENSEBUP00000025994.1"/>
    <property type="gene ID" value="ENSEBUG00000016019.1"/>
</dbReference>
<evidence type="ECO:0000256" key="1">
    <source>
        <dbReference type="SAM" id="Coils"/>
    </source>
</evidence>
<dbReference type="GO" id="GO:0008023">
    <property type="term" value="C:transcription elongation factor complex"/>
    <property type="evidence" value="ECO:0007669"/>
    <property type="project" value="InterPro"/>
</dbReference>
<dbReference type="AlphaFoldDB" id="A0A8C4R6C7"/>
<keyword evidence="1" id="KW-0175">Coiled coil</keyword>
<evidence type="ECO:0000313" key="5">
    <source>
        <dbReference type="Proteomes" id="UP000694388"/>
    </source>
</evidence>
<dbReference type="GO" id="GO:0045945">
    <property type="term" value="P:positive regulation of transcription by RNA polymerase III"/>
    <property type="evidence" value="ECO:0007669"/>
    <property type="project" value="TreeGrafter"/>
</dbReference>
<dbReference type="InterPro" id="IPR019535">
    <property type="entry name" value="ICE2_C"/>
</dbReference>
<feature type="region of interest" description="Disordered" evidence="2">
    <location>
        <begin position="82"/>
        <end position="108"/>
    </location>
</feature>
<dbReference type="PANTHER" id="PTHR14633">
    <property type="entry name" value="LITTLE ELONGATION COMPLEX SUBUNIT 2"/>
    <property type="match status" value="1"/>
</dbReference>
<dbReference type="Pfam" id="PF10505">
    <property type="entry name" value="NARG2_C"/>
    <property type="match status" value="1"/>
</dbReference>
<dbReference type="PANTHER" id="PTHR14633:SF3">
    <property type="entry name" value="LITTLE ELONGATION COMPLEX SUBUNIT 2"/>
    <property type="match status" value="1"/>
</dbReference>
<feature type="coiled-coil region" evidence="1">
    <location>
        <begin position="220"/>
        <end position="247"/>
    </location>
</feature>
<evidence type="ECO:0000313" key="4">
    <source>
        <dbReference type="Ensembl" id="ENSEBUP00000025994.1"/>
    </source>
</evidence>
<dbReference type="GO" id="GO:0042796">
    <property type="term" value="P:snRNA transcription by RNA polymerase III"/>
    <property type="evidence" value="ECO:0007669"/>
    <property type="project" value="TreeGrafter"/>
</dbReference>
<evidence type="ECO:0000256" key="2">
    <source>
        <dbReference type="SAM" id="MobiDB-lite"/>
    </source>
</evidence>
<organism evidence="4 5">
    <name type="scientific">Eptatretus burgeri</name>
    <name type="common">Inshore hagfish</name>
    <dbReference type="NCBI Taxonomy" id="7764"/>
    <lineage>
        <taxon>Eukaryota</taxon>
        <taxon>Metazoa</taxon>
        <taxon>Chordata</taxon>
        <taxon>Craniata</taxon>
        <taxon>Vertebrata</taxon>
        <taxon>Cyclostomata</taxon>
        <taxon>Myxini</taxon>
        <taxon>Myxiniformes</taxon>
        <taxon>Myxinidae</taxon>
        <taxon>Eptatretinae</taxon>
        <taxon>Eptatretus</taxon>
    </lineage>
</organism>
<reference evidence="4" key="1">
    <citation type="submission" date="2025-08" db="UniProtKB">
        <authorList>
            <consortium name="Ensembl"/>
        </authorList>
    </citation>
    <scope>IDENTIFICATION</scope>
</reference>
<evidence type="ECO:0000259" key="3">
    <source>
        <dbReference type="Pfam" id="PF10505"/>
    </source>
</evidence>
<accession>A0A8C4R6C7</accession>
<reference evidence="4" key="2">
    <citation type="submission" date="2025-09" db="UniProtKB">
        <authorList>
            <consortium name="Ensembl"/>
        </authorList>
    </citation>
    <scope>IDENTIFICATION</scope>
</reference>
<dbReference type="GO" id="GO:0042795">
    <property type="term" value="P:snRNA transcription by RNA polymerase II"/>
    <property type="evidence" value="ECO:0007669"/>
    <property type="project" value="TreeGrafter"/>
</dbReference>